<evidence type="ECO:0000313" key="2">
    <source>
        <dbReference type="Proteomes" id="UP000029444"/>
    </source>
</evidence>
<dbReference type="eggNOG" id="COG4268">
    <property type="taxonomic scope" value="Bacteria"/>
</dbReference>
<name>A0A095SJS0_9GAMM</name>
<dbReference type="REBASE" id="116967">
    <property type="entry name" value="Asp19m6McrBCP"/>
</dbReference>
<organism evidence="1 2">
    <name type="scientific">Alcanivorax nanhaiticus</name>
    <dbReference type="NCBI Taxonomy" id="1177154"/>
    <lineage>
        <taxon>Bacteria</taxon>
        <taxon>Pseudomonadati</taxon>
        <taxon>Pseudomonadota</taxon>
        <taxon>Gammaproteobacteria</taxon>
        <taxon>Oceanospirillales</taxon>
        <taxon>Alcanivoracaceae</taxon>
        <taxon>Alcanivorax</taxon>
    </lineage>
</organism>
<dbReference type="EMBL" id="ARXV01000006">
    <property type="protein sequence ID" value="KGD64916.1"/>
    <property type="molecule type" value="Genomic_DNA"/>
</dbReference>
<evidence type="ECO:0000313" key="1">
    <source>
        <dbReference type="EMBL" id="KGD64916.1"/>
    </source>
</evidence>
<dbReference type="PANTHER" id="PTHR38733">
    <property type="entry name" value="PROTEIN MCRC"/>
    <property type="match status" value="1"/>
</dbReference>
<comment type="caution">
    <text evidence="1">The sequence shown here is derived from an EMBL/GenBank/DDBJ whole genome shotgun (WGS) entry which is preliminary data.</text>
</comment>
<dbReference type="Proteomes" id="UP000029444">
    <property type="component" value="Unassembled WGS sequence"/>
</dbReference>
<dbReference type="OrthoDB" id="307209at2"/>
<sequence>MIQVREYAVLTADPEANPTMDVGQVSGATFEWLIDLHNQWEQDSKLMIRNGKKYLKLGSYIGYLQSPSGEGIEILPKTEFASPEEPESLRTLLQDMLRCSASLDGREGDSADLKRSELPIHEWIIAQFLNQLTHLVKRGLRFDYETVEEESRFIRGQLDVGRQSRQSPARATWFNIRHDVFTPNRTENRLLRTALDYVLKLTKNARNWRVANTLSHQLSVIEPFRKPLPQIGQWQNTKLMQPYKAIKPWCVLVLERLNPNFQHGLHSGIAMLFPMEQLFENYVAHHIKKRMRSGSSLTSQAASQWLIKHSPDGGPEKSWFQMKPDLLVTYLSRKNVMDAKWKLLDSTQNTPAEKYGIKQADLYQLFAYGHKYQNGYGHMLLVYPKHAAFQEPLPELSFSEDLHLWCVPFDLYEKRLIGGEWESFFPALTRGHQGALGRCHLRPQEQV</sequence>
<dbReference type="PATRIC" id="fig|1177154.3.peg.1861"/>
<gene>
    <name evidence="1" type="ORF">Y5S_01824</name>
</gene>
<dbReference type="InterPro" id="IPR019292">
    <property type="entry name" value="McrC"/>
</dbReference>
<protein>
    <submittedName>
        <fullName evidence="1">McrBC 5-methylcytosine restriction system component</fullName>
    </submittedName>
</protein>
<dbReference type="STRING" id="1177154.Y5S_01824"/>
<proteinExistence type="predicted"/>
<reference evidence="1 2" key="1">
    <citation type="submission" date="2012-09" db="EMBL/GenBank/DDBJ databases">
        <title>Genome Sequence of alkane-degrading Bacterium Alcanivorax sp. 19-m-6.</title>
        <authorList>
            <person name="Lai Q."/>
            <person name="Shao Z."/>
        </authorList>
    </citation>
    <scope>NUCLEOTIDE SEQUENCE [LARGE SCALE GENOMIC DNA]</scope>
    <source>
        <strain evidence="1 2">19-m-6</strain>
    </source>
</reference>
<dbReference type="AlphaFoldDB" id="A0A095SJS0"/>
<dbReference type="RefSeq" id="WP_052041493.1">
    <property type="nucleotide sequence ID" value="NZ_ARXV01000006.1"/>
</dbReference>
<accession>A0A095SJS0</accession>
<keyword evidence="2" id="KW-1185">Reference proteome</keyword>
<dbReference type="PANTHER" id="PTHR38733:SF1">
    <property type="entry name" value="TYPE IV METHYL-DIRECTED RESTRICTION ENZYME ECOKMCRBC"/>
    <property type="match status" value="1"/>
</dbReference>
<dbReference type="Pfam" id="PF10117">
    <property type="entry name" value="McrBC"/>
    <property type="match status" value="1"/>
</dbReference>